<dbReference type="EC" id="3.5.1.19" evidence="6"/>
<feature type="domain" description="Isochorismatase-like" evidence="8">
    <location>
        <begin position="9"/>
        <end position="198"/>
    </location>
</feature>
<keyword evidence="4" id="KW-0378">Hydrolase</keyword>
<dbReference type="PANTHER" id="PTHR11080">
    <property type="entry name" value="PYRAZINAMIDASE/NICOTINAMIDASE"/>
    <property type="match status" value="1"/>
</dbReference>
<evidence type="ECO:0000313" key="9">
    <source>
        <dbReference type="EMBL" id="UXZ04583.1"/>
    </source>
</evidence>
<sequence length="208" mass="22472">MTIINQSSTALIVVDVQNDFITGSLAVASAKSIIAPINELAKHFEQVIITQDYHPNGHISFASTHQQEALTQIDVDYGKQMLWANHCVQGEFGANLDDALDVTHARLIIRKGCRQTVDSYSAFIEADGLPTGLDGYLRQLGIDTVYVVGIATDYCVAWTAIDAAKLGYDCVVVLDATVAIDHHDSLANAMMAMKQAGVSFVNCGQLLD</sequence>
<dbReference type="InterPro" id="IPR000868">
    <property type="entry name" value="Isochorismatase-like_dom"/>
</dbReference>
<dbReference type="EMBL" id="CP089977">
    <property type="protein sequence ID" value="UXZ04583.1"/>
    <property type="molecule type" value="Genomic_DNA"/>
</dbReference>
<evidence type="ECO:0000256" key="3">
    <source>
        <dbReference type="ARBA" id="ARBA00022723"/>
    </source>
</evidence>
<comment type="similarity">
    <text evidence="1">Belongs to the isochorismatase family.</text>
</comment>
<proteinExistence type="inferred from homology"/>
<dbReference type="SUPFAM" id="SSF52499">
    <property type="entry name" value="Isochorismatase-like hydrolases"/>
    <property type="match status" value="1"/>
</dbReference>
<gene>
    <name evidence="9" type="ORF">LU297_08380</name>
</gene>
<organism evidence="9 10">
    <name type="scientific">Moraxella nasicaprae</name>
    <dbReference type="NCBI Taxonomy" id="2904122"/>
    <lineage>
        <taxon>Bacteria</taxon>
        <taxon>Pseudomonadati</taxon>
        <taxon>Pseudomonadota</taxon>
        <taxon>Gammaproteobacteria</taxon>
        <taxon>Moraxellales</taxon>
        <taxon>Moraxellaceae</taxon>
        <taxon>Moraxella</taxon>
    </lineage>
</organism>
<evidence type="ECO:0000256" key="2">
    <source>
        <dbReference type="ARBA" id="ARBA00022642"/>
    </source>
</evidence>
<evidence type="ECO:0000256" key="4">
    <source>
        <dbReference type="ARBA" id="ARBA00022801"/>
    </source>
</evidence>
<evidence type="ECO:0000256" key="1">
    <source>
        <dbReference type="ARBA" id="ARBA00006336"/>
    </source>
</evidence>
<dbReference type="InterPro" id="IPR052347">
    <property type="entry name" value="Isochorismatase_Nicotinamidase"/>
</dbReference>
<keyword evidence="3" id="KW-0479">Metal-binding</keyword>
<dbReference type="Pfam" id="PF00857">
    <property type="entry name" value="Isochorismatase"/>
    <property type="match status" value="1"/>
</dbReference>
<reference evidence="9" key="1">
    <citation type="submission" date="2021-12" db="EMBL/GenBank/DDBJ databases">
        <title>taxonomy of Moraxella sp. ZY201224.</title>
        <authorList>
            <person name="Li F."/>
        </authorList>
    </citation>
    <scope>NUCLEOTIDE SEQUENCE</scope>
    <source>
        <strain evidence="9">ZY201224</strain>
    </source>
</reference>
<evidence type="ECO:0000256" key="6">
    <source>
        <dbReference type="ARBA" id="ARBA00039017"/>
    </source>
</evidence>
<dbReference type="Gene3D" id="3.40.50.850">
    <property type="entry name" value="Isochorismatase-like"/>
    <property type="match status" value="1"/>
</dbReference>
<evidence type="ECO:0000313" key="10">
    <source>
        <dbReference type="Proteomes" id="UP001063782"/>
    </source>
</evidence>
<evidence type="ECO:0000256" key="5">
    <source>
        <dbReference type="ARBA" id="ARBA00037900"/>
    </source>
</evidence>
<name>A0ABY6F3C8_9GAMM</name>
<comment type="pathway">
    <text evidence="5">Cofactor biosynthesis; nicotinate biosynthesis; nicotinate from nicotinamide: step 1/1.</text>
</comment>
<evidence type="ECO:0000259" key="8">
    <source>
        <dbReference type="Pfam" id="PF00857"/>
    </source>
</evidence>
<dbReference type="CDD" id="cd01011">
    <property type="entry name" value="nicotinamidase"/>
    <property type="match status" value="1"/>
</dbReference>
<keyword evidence="2" id="KW-0662">Pyridine nucleotide biosynthesis</keyword>
<keyword evidence="10" id="KW-1185">Reference proteome</keyword>
<dbReference type="InterPro" id="IPR036380">
    <property type="entry name" value="Isochorismatase-like_sf"/>
</dbReference>
<protein>
    <recommendedName>
        <fullName evidence="6">nicotinamidase</fullName>
        <ecNumber evidence="6">3.5.1.19</ecNumber>
    </recommendedName>
    <alternativeName>
        <fullName evidence="7">Nicotinamide deamidase</fullName>
    </alternativeName>
</protein>
<evidence type="ECO:0000256" key="7">
    <source>
        <dbReference type="ARBA" id="ARBA00043224"/>
    </source>
</evidence>
<dbReference type="RefSeq" id="WP_263076072.1">
    <property type="nucleotide sequence ID" value="NZ_CP089977.1"/>
</dbReference>
<accession>A0ABY6F3C8</accession>
<dbReference type="Proteomes" id="UP001063782">
    <property type="component" value="Chromosome"/>
</dbReference>
<dbReference type="PANTHER" id="PTHR11080:SF2">
    <property type="entry name" value="LD05707P"/>
    <property type="match status" value="1"/>
</dbReference>